<name>K4K3G1_9CAUD</name>
<organism evidence="1 2">
    <name type="scientific">Caulobacter phage CcrRogue</name>
    <dbReference type="NCBI Taxonomy" id="2927986"/>
    <lineage>
        <taxon>Viruses</taxon>
        <taxon>Duplodnaviria</taxon>
        <taxon>Heunggongvirae</taxon>
        <taxon>Uroviricota</taxon>
        <taxon>Caudoviricetes</taxon>
        <taxon>Jeanschmidtviridae</taxon>
        <taxon>Poindextervirus</taxon>
        <taxon>Poindextervirus rogue</taxon>
    </lineage>
</organism>
<dbReference type="OrthoDB" id="37983at10239"/>
<evidence type="ECO:0000313" key="2">
    <source>
        <dbReference type="Proteomes" id="UP000000461"/>
    </source>
</evidence>
<dbReference type="KEGG" id="vg:13996081"/>
<sequence>MATRTAFDILTDAAHLIERNGWAQGKAVQAGPAAADCPTCANLALGDAARFRSEVLGANYHAYLEAQVALLKYLKIGIAPALLNQTTKGSLIVDWNDAPERTAAEVVAALRGAAYALVGDGLVEASLA</sequence>
<dbReference type="Pfam" id="PF19698">
    <property type="entry name" value="DUF6197"/>
    <property type="match status" value="1"/>
</dbReference>
<protein>
    <submittedName>
        <fullName evidence="1">Uncharacterized protein</fullName>
    </submittedName>
</protein>
<keyword evidence="2" id="KW-1185">Reference proteome</keyword>
<dbReference type="InterPro" id="IPR045677">
    <property type="entry name" value="DUF6197"/>
</dbReference>
<reference evidence="1 2" key="1">
    <citation type="journal article" date="2012" name="BMC Genomics">
        <title>The Caulobacter crescentus phage phiCbK: genomics of a canonical phage.</title>
        <authorList>
            <person name="Gill J.J."/>
            <person name="Berry J.D."/>
            <person name="Russell W.K."/>
            <person name="Lessor L."/>
            <person name="Escobar Garcia D.A."/>
            <person name="Hernandez D."/>
            <person name="Kane A."/>
            <person name="Keene J."/>
            <person name="Maddox M."/>
            <person name="Martin R."/>
            <person name="Mohan S."/>
            <person name="Thorn A.M."/>
            <person name="Russell D.H."/>
            <person name="Young R."/>
        </authorList>
    </citation>
    <scope>NUCLEOTIDE SEQUENCE [LARGE SCALE GENOMIC DNA]</scope>
</reference>
<evidence type="ECO:0000313" key="1">
    <source>
        <dbReference type="EMBL" id="AFU86782.1"/>
    </source>
</evidence>
<accession>K4K3G1</accession>
<dbReference type="Proteomes" id="UP000000461">
    <property type="component" value="Segment"/>
</dbReference>
<gene>
    <name evidence="1" type="ORF">CcrRogue_gp300</name>
</gene>
<proteinExistence type="predicted"/>
<dbReference type="EMBL" id="JX100814">
    <property type="protein sequence ID" value="AFU86782.1"/>
    <property type="molecule type" value="Genomic_DNA"/>
</dbReference>